<organism evidence="2">
    <name type="scientific">Graphocephala atropunctata</name>
    <dbReference type="NCBI Taxonomy" id="36148"/>
    <lineage>
        <taxon>Eukaryota</taxon>
        <taxon>Metazoa</taxon>
        <taxon>Ecdysozoa</taxon>
        <taxon>Arthropoda</taxon>
        <taxon>Hexapoda</taxon>
        <taxon>Insecta</taxon>
        <taxon>Pterygota</taxon>
        <taxon>Neoptera</taxon>
        <taxon>Paraneoptera</taxon>
        <taxon>Hemiptera</taxon>
        <taxon>Auchenorrhyncha</taxon>
        <taxon>Membracoidea</taxon>
        <taxon>Cicadellidae</taxon>
        <taxon>Cicadellinae</taxon>
        <taxon>Cicadellini</taxon>
        <taxon>Graphocephala</taxon>
    </lineage>
</organism>
<gene>
    <name evidence="2" type="ORF">g.36419</name>
</gene>
<sequence>MASLNPALIDHPRQFTASPHRAELEEEIHMVTDQPYRTTPLVLPGAKIKKDALPTESYLRHHPNPLMRAPPPLHGLPHEVLMKQKVADTILQRVVGDDPNKKVMPQFNSPIGLYSEDNIVNTIQQQTGATPIFIDLSFLKLKSQLPQQPPPK</sequence>
<dbReference type="SMART" id="SM00735">
    <property type="entry name" value="ZM"/>
    <property type="match status" value="1"/>
</dbReference>
<protein>
    <recommendedName>
        <fullName evidence="1">Zasp-like motif domain-containing protein</fullName>
    </recommendedName>
</protein>
<reference evidence="2" key="1">
    <citation type="submission" date="2015-11" db="EMBL/GenBank/DDBJ databases">
        <title>De novo transcriptome assembly of four potential Pierce s Disease insect vectors from Arizona vineyards.</title>
        <authorList>
            <person name="Tassone E.E."/>
        </authorList>
    </citation>
    <scope>NUCLEOTIDE SEQUENCE</scope>
</reference>
<evidence type="ECO:0000313" key="2">
    <source>
        <dbReference type="EMBL" id="JAT17570.1"/>
    </source>
</evidence>
<dbReference type="AlphaFoldDB" id="A0A1B6L1N8"/>
<evidence type="ECO:0000259" key="1">
    <source>
        <dbReference type="SMART" id="SM00735"/>
    </source>
</evidence>
<dbReference type="InterPro" id="IPR006643">
    <property type="entry name" value="Zasp-like_motif"/>
</dbReference>
<dbReference type="Pfam" id="PF15936">
    <property type="entry name" value="DUF4749"/>
    <property type="match status" value="1"/>
</dbReference>
<dbReference type="InterPro" id="IPR031847">
    <property type="entry name" value="PDLI1-4/Zasp-like_mid"/>
</dbReference>
<feature type="domain" description="Zasp-like motif" evidence="1">
    <location>
        <begin position="101"/>
        <end position="126"/>
    </location>
</feature>
<dbReference type="EMBL" id="GEBQ01022407">
    <property type="protein sequence ID" value="JAT17570.1"/>
    <property type="molecule type" value="Transcribed_RNA"/>
</dbReference>
<proteinExistence type="predicted"/>
<accession>A0A1B6L1N8</accession>
<name>A0A1B6L1N8_9HEMI</name>